<protein>
    <submittedName>
        <fullName evidence="1">Uncharacterized protein</fullName>
    </submittedName>
</protein>
<accession>A0A9W8B4J1</accession>
<organism evidence="1 2">
    <name type="scientific">Dimargaris verticillata</name>
    <dbReference type="NCBI Taxonomy" id="2761393"/>
    <lineage>
        <taxon>Eukaryota</taxon>
        <taxon>Fungi</taxon>
        <taxon>Fungi incertae sedis</taxon>
        <taxon>Zoopagomycota</taxon>
        <taxon>Kickxellomycotina</taxon>
        <taxon>Dimargaritomycetes</taxon>
        <taxon>Dimargaritales</taxon>
        <taxon>Dimargaritaceae</taxon>
        <taxon>Dimargaris</taxon>
    </lineage>
</organism>
<gene>
    <name evidence="1" type="ORF">H4R34_004624</name>
</gene>
<reference evidence="1" key="1">
    <citation type="submission" date="2022-07" db="EMBL/GenBank/DDBJ databases">
        <title>Phylogenomic reconstructions and comparative analyses of Kickxellomycotina fungi.</title>
        <authorList>
            <person name="Reynolds N.K."/>
            <person name="Stajich J.E."/>
            <person name="Barry K."/>
            <person name="Grigoriev I.V."/>
            <person name="Crous P."/>
            <person name="Smith M.E."/>
        </authorList>
    </citation>
    <scope>NUCLEOTIDE SEQUENCE</scope>
    <source>
        <strain evidence="1">RSA 567</strain>
    </source>
</reference>
<dbReference type="Proteomes" id="UP001151582">
    <property type="component" value="Unassembled WGS sequence"/>
</dbReference>
<comment type="caution">
    <text evidence="1">The sequence shown here is derived from an EMBL/GenBank/DDBJ whole genome shotgun (WGS) entry which is preliminary data.</text>
</comment>
<evidence type="ECO:0000313" key="1">
    <source>
        <dbReference type="EMBL" id="KAJ1974687.1"/>
    </source>
</evidence>
<keyword evidence="2" id="KW-1185">Reference proteome</keyword>
<dbReference type="EMBL" id="JANBQB010000620">
    <property type="protein sequence ID" value="KAJ1974687.1"/>
    <property type="molecule type" value="Genomic_DNA"/>
</dbReference>
<proteinExistence type="predicted"/>
<name>A0A9W8B4J1_9FUNG</name>
<dbReference type="AlphaFoldDB" id="A0A9W8B4J1"/>
<sequence>MVNFADVPTDQLWVAHPLAAAWVQPPHDLAVATLEQLREATASITATAHQLDPCEWEAVHPVLAAIDIRTDARRLLEAVQFHLVQDLAKIAVVHNLPKQFSRVVTFLRTKWAKAHVQQIAAAWAIVLNSSKPWPEEMTATTRQCLAILQNLPSSKRDGQAKLSDNEQHCQRRLGLGPAFSLDSAPPRLFAIPILPS</sequence>
<dbReference type="OrthoDB" id="10400995at2759"/>
<evidence type="ECO:0000313" key="2">
    <source>
        <dbReference type="Proteomes" id="UP001151582"/>
    </source>
</evidence>